<comment type="caution">
    <text evidence="2">The sequence shown here is derived from an EMBL/GenBank/DDBJ whole genome shotgun (WGS) entry which is preliminary data.</text>
</comment>
<dbReference type="EMBL" id="SOZD01000009">
    <property type="protein sequence ID" value="TFF18413.1"/>
    <property type="molecule type" value="Genomic_DNA"/>
</dbReference>
<feature type="transmembrane region" description="Helical" evidence="1">
    <location>
        <begin position="20"/>
        <end position="39"/>
    </location>
</feature>
<organism evidence="2 3">
    <name type="scientific">Jiella endophytica</name>
    <dbReference type="NCBI Taxonomy" id="2558362"/>
    <lineage>
        <taxon>Bacteria</taxon>
        <taxon>Pseudomonadati</taxon>
        <taxon>Pseudomonadota</taxon>
        <taxon>Alphaproteobacteria</taxon>
        <taxon>Hyphomicrobiales</taxon>
        <taxon>Aurantimonadaceae</taxon>
        <taxon>Jiella</taxon>
    </lineage>
</organism>
<feature type="transmembrane region" description="Helical" evidence="1">
    <location>
        <begin position="307"/>
        <end position="324"/>
    </location>
</feature>
<feature type="transmembrane region" description="Helical" evidence="1">
    <location>
        <begin position="264"/>
        <end position="287"/>
    </location>
</feature>
<dbReference type="Proteomes" id="UP000298179">
    <property type="component" value="Unassembled WGS sequence"/>
</dbReference>
<dbReference type="OrthoDB" id="164118at2"/>
<protein>
    <submittedName>
        <fullName evidence="2">DUF2182 domain-containing protein</fullName>
    </submittedName>
</protein>
<evidence type="ECO:0000313" key="3">
    <source>
        <dbReference type="Proteomes" id="UP000298179"/>
    </source>
</evidence>
<feature type="transmembrane region" description="Helical" evidence="1">
    <location>
        <begin position="206"/>
        <end position="226"/>
    </location>
</feature>
<dbReference type="InterPro" id="IPR018688">
    <property type="entry name" value="PpoB2-like"/>
</dbReference>
<keyword evidence="1" id="KW-1133">Transmembrane helix</keyword>
<proteinExistence type="predicted"/>
<accession>A0A4Y8RBC4</accession>
<keyword evidence="1" id="KW-0472">Membrane</keyword>
<sequence length="327" mass="35076">MAGTAPQPSTVEMLVRRDRWIMAAGILALMVLSWLWLLVGAGTGMSVWMMSRPAIFPGGDAGMATMQTMPGMQPSPETPATPNMAGMAGMAPMPDQAATPGKPAMPGEEVMPETPVMPWSAGTWLVIAAMWWIMMIAMMLPSAAPMVLLHARVSRHAQVKDQMPAGPVPTGTFLAGYLLVWLGFSLVATALQHFSERLGLLSQPMMWSVSAWLAAAVLIAAGLYQLSPFKRACLEHCRSPAEFLSRHWRPGQAGALRMGITHGAYCLGCCWALMALLFVGGIMNVYWIAGLAIVVLLEKLLPRGDRLALALGPVFILAGAWIAIEAL</sequence>
<gene>
    <name evidence="2" type="ORF">E3C22_21630</name>
</gene>
<evidence type="ECO:0000256" key="1">
    <source>
        <dbReference type="SAM" id="Phobius"/>
    </source>
</evidence>
<feature type="transmembrane region" description="Helical" evidence="1">
    <location>
        <begin position="172"/>
        <end position="194"/>
    </location>
</feature>
<dbReference type="AlphaFoldDB" id="A0A4Y8RBC4"/>
<keyword evidence="1" id="KW-0812">Transmembrane</keyword>
<keyword evidence="3" id="KW-1185">Reference proteome</keyword>
<dbReference type="Pfam" id="PF09948">
    <property type="entry name" value="PpoB2"/>
    <property type="match status" value="1"/>
</dbReference>
<reference evidence="2 3" key="1">
    <citation type="submission" date="2019-03" db="EMBL/GenBank/DDBJ databases">
        <title>Jiella endophytica sp. nov., a novel endophytic bacterium isolated from root of Ficus microcarpa Linn. f.</title>
        <authorList>
            <person name="Tuo L."/>
        </authorList>
    </citation>
    <scope>NUCLEOTIDE SEQUENCE [LARGE SCALE GENOMIC DNA]</scope>
    <source>
        <strain evidence="2 3">CBS5Q-3</strain>
    </source>
</reference>
<evidence type="ECO:0000313" key="2">
    <source>
        <dbReference type="EMBL" id="TFF18413.1"/>
    </source>
</evidence>
<feature type="transmembrane region" description="Helical" evidence="1">
    <location>
        <begin position="124"/>
        <end position="151"/>
    </location>
</feature>
<name>A0A4Y8RBC4_9HYPH</name>